<dbReference type="GO" id="GO:0016810">
    <property type="term" value="F:hydrolase activity, acting on carbon-nitrogen (but not peptide) bonds"/>
    <property type="evidence" value="ECO:0007669"/>
    <property type="project" value="InterPro"/>
</dbReference>
<evidence type="ECO:0000313" key="3">
    <source>
        <dbReference type="EMBL" id="SDB86789.1"/>
    </source>
</evidence>
<keyword evidence="4" id="KW-1185">Reference proteome</keyword>
<dbReference type="Pfam" id="PF14883">
    <property type="entry name" value="GHL13"/>
    <property type="match status" value="1"/>
</dbReference>
<keyword evidence="3" id="KW-0449">Lipoprotein</keyword>
<feature type="region of interest" description="Disordered" evidence="1">
    <location>
        <begin position="53"/>
        <end position="89"/>
    </location>
</feature>
<sequence>MMCMCIMANRTFATDMMTTFSHQFSKHFFKLCHQLSTLFLIVSLASCGGGASSSNTSSNNQASNNPTANNQTANNQSMNSTSSENLTTSTALSTMTPIDISSHPINEILKQYQSITPNNSSTVTMPEQMRIMHVDLDYVYDADATQLKRNIDALIEQIKTVQPNTVFLQAFADPDGNGSADETYFDNRHLPTRANIFATVSQAIKSNTDVQAIFAWLPVMAWEVPNNSDFVKHANGSSTGYIRLSPFVEKNLQIIADIYQDFAKNNAVDGILFHDDLTLNDYEDAHPDAIKTYTTWGYDQSYITTPLQEKQLQFTQLKTAYLDQLAYGLGELVKKYQPNIKTARNSYAMIHLDNDSERWFAQSLESTYKYYDYNAVMAMPYMEKVSNHQQFYLNLINAAKQYDSDLSHTVFELQSVNWNTQQAIDSAEIIQDMQYLESHGAKHYGYYPDNFFQNHPDGEAMHRQFAQ</sequence>
<organism evidence="3 4">
    <name type="scientific">Acinetobacter marinus</name>
    <dbReference type="NCBI Taxonomy" id="281375"/>
    <lineage>
        <taxon>Bacteria</taxon>
        <taxon>Pseudomonadati</taxon>
        <taxon>Pseudomonadota</taxon>
        <taxon>Gammaproteobacteria</taxon>
        <taxon>Moraxellales</taxon>
        <taxon>Moraxellaceae</taxon>
        <taxon>Acinetobacter</taxon>
    </lineage>
</organism>
<dbReference type="NCBIfam" id="TIGR03938">
    <property type="entry name" value="deacetyl_PgaB"/>
    <property type="match status" value="1"/>
</dbReference>
<dbReference type="Proteomes" id="UP000242317">
    <property type="component" value="Unassembled WGS sequence"/>
</dbReference>
<gene>
    <name evidence="3" type="ORF">SAMN05421749_101548</name>
</gene>
<dbReference type="InterPro" id="IPR032772">
    <property type="entry name" value="PGA_deacetylase_PgaB_C"/>
</dbReference>
<reference evidence="4" key="1">
    <citation type="submission" date="2016-09" db="EMBL/GenBank/DDBJ databases">
        <authorList>
            <person name="Varghese N."/>
            <person name="Submissions S."/>
        </authorList>
    </citation>
    <scope>NUCLEOTIDE SEQUENCE [LARGE SCALE GENOMIC DNA]</scope>
    <source>
        <strain evidence="4">ANC 3699</strain>
    </source>
</reference>
<dbReference type="EMBL" id="FMYK01000001">
    <property type="protein sequence ID" value="SDB86789.1"/>
    <property type="molecule type" value="Genomic_DNA"/>
</dbReference>
<dbReference type="AlphaFoldDB" id="A0A1G6GXT2"/>
<evidence type="ECO:0000256" key="1">
    <source>
        <dbReference type="SAM" id="MobiDB-lite"/>
    </source>
</evidence>
<name>A0A1G6GXT2_9GAMM</name>
<accession>A0A1G6GXT2</accession>
<proteinExistence type="predicted"/>
<dbReference type="GO" id="GO:0043708">
    <property type="term" value="P:cell adhesion involved in biofilm formation"/>
    <property type="evidence" value="ECO:0007669"/>
    <property type="project" value="InterPro"/>
</dbReference>
<dbReference type="InterPro" id="IPR023854">
    <property type="entry name" value="PGA_deacetylase_PgaB"/>
</dbReference>
<dbReference type="Gene3D" id="3.20.20.80">
    <property type="entry name" value="Glycosidases"/>
    <property type="match status" value="1"/>
</dbReference>
<protein>
    <submittedName>
        <fullName evidence="3">Biofilm PGA synthesis lipoprotein PgaB</fullName>
    </submittedName>
</protein>
<evidence type="ECO:0000313" key="4">
    <source>
        <dbReference type="Proteomes" id="UP000242317"/>
    </source>
</evidence>
<evidence type="ECO:0000259" key="2">
    <source>
        <dbReference type="Pfam" id="PF14883"/>
    </source>
</evidence>
<feature type="domain" description="Poly-beta-1,6-N-acetyl-D-glucosamine N-deacetylase PgaB C-terminal" evidence="2">
    <location>
        <begin position="133"/>
        <end position="447"/>
    </location>
</feature>